<accession>A0A2D6YK24</accession>
<feature type="binding site" evidence="7">
    <location>
        <begin position="56"/>
        <end position="58"/>
    </location>
    <ligand>
        <name>5-amino-6-(D-ribitylamino)uracil</name>
        <dbReference type="ChEBI" id="CHEBI:15934"/>
    </ligand>
</feature>
<feature type="binding site" evidence="7">
    <location>
        <position position="22"/>
    </location>
    <ligand>
        <name>5-amino-6-(D-ribitylamino)uracil</name>
        <dbReference type="ChEBI" id="CHEBI:15934"/>
    </ligand>
</feature>
<feature type="binding site" evidence="7">
    <location>
        <position position="113"/>
    </location>
    <ligand>
        <name>5-amino-6-(D-ribitylamino)uracil</name>
        <dbReference type="ChEBI" id="CHEBI:15934"/>
    </ligand>
</feature>
<name>A0A2D6YK24_9DELT</name>
<proteinExistence type="inferred from homology"/>
<comment type="function">
    <text evidence="7">Catalyzes the formation of 6,7-dimethyl-8-ribityllumazine by condensation of 5-amino-6-(D-ribitylamino)uracil with 3,4-dihydroxy-2-butanone 4-phosphate. This is the penultimate step in the biosynthesis of riboflavin.</text>
</comment>
<dbReference type="EC" id="2.5.1.78" evidence="3 7"/>
<gene>
    <name evidence="7" type="primary">ribH</name>
    <name evidence="8" type="ORF">CMN54_08770</name>
</gene>
<dbReference type="GO" id="GO:0009349">
    <property type="term" value="C:riboflavin synthase complex"/>
    <property type="evidence" value="ECO:0007669"/>
    <property type="project" value="UniProtKB-UniRule"/>
</dbReference>
<feature type="active site" description="Proton donor" evidence="7">
    <location>
        <position position="88"/>
    </location>
</feature>
<dbReference type="AlphaFoldDB" id="A0A2D6YK24"/>
<organism evidence="8 9">
    <name type="scientific">SAR324 cluster bacterium</name>
    <dbReference type="NCBI Taxonomy" id="2024889"/>
    <lineage>
        <taxon>Bacteria</taxon>
        <taxon>Deltaproteobacteria</taxon>
        <taxon>SAR324 cluster</taxon>
    </lineage>
</organism>
<dbReference type="GO" id="GO:0005829">
    <property type="term" value="C:cytosol"/>
    <property type="evidence" value="ECO:0007669"/>
    <property type="project" value="TreeGrafter"/>
</dbReference>
<keyword evidence="5 7" id="KW-0808">Transferase</keyword>
<comment type="caution">
    <text evidence="8">The sequence shown here is derived from an EMBL/GenBank/DDBJ whole genome shotgun (WGS) entry which is preliminary data.</text>
</comment>
<dbReference type="Pfam" id="PF00885">
    <property type="entry name" value="DMRL_synthase"/>
    <property type="match status" value="1"/>
</dbReference>
<dbReference type="Gene3D" id="3.40.50.960">
    <property type="entry name" value="Lumazine/riboflavin synthase"/>
    <property type="match status" value="1"/>
</dbReference>
<dbReference type="CDD" id="cd09209">
    <property type="entry name" value="Lumazine_synthase-I"/>
    <property type="match status" value="1"/>
</dbReference>
<protein>
    <recommendedName>
        <fullName evidence="3 7">6,7-dimethyl-8-ribityllumazine synthase</fullName>
        <shortName evidence="7">DMRL synthase</shortName>
        <shortName evidence="7">LS</shortName>
        <shortName evidence="7">Lumazine synthase</shortName>
        <ecNumber evidence="3 7">2.5.1.78</ecNumber>
    </recommendedName>
</protein>
<evidence type="ECO:0000256" key="6">
    <source>
        <dbReference type="ARBA" id="ARBA00048785"/>
    </source>
</evidence>
<sequence length="158" mass="16918">MQELKVNLLAEGLRIVLVASRFNEMVVDRLIEGASDTFRQFGGNPDELLLSRVPGAFEISTAARQFAETEAYDAIVCLGAVIRGATSHYDHVCSAVTSGVASVGADTGIPTIFGLLTTDTVEQAIERCGTKSGNQGRYAMQAAIEMANLSRVIGRRHD</sequence>
<evidence type="ECO:0000256" key="2">
    <source>
        <dbReference type="ARBA" id="ARBA00007424"/>
    </source>
</evidence>
<dbReference type="EMBL" id="NZEX01000096">
    <property type="protein sequence ID" value="MAH63520.1"/>
    <property type="molecule type" value="Genomic_DNA"/>
</dbReference>
<dbReference type="UniPathway" id="UPA00275">
    <property type="reaction ID" value="UER00404"/>
</dbReference>
<evidence type="ECO:0000256" key="5">
    <source>
        <dbReference type="ARBA" id="ARBA00022679"/>
    </source>
</evidence>
<evidence type="ECO:0000256" key="7">
    <source>
        <dbReference type="HAMAP-Rule" id="MF_00178"/>
    </source>
</evidence>
<dbReference type="PANTHER" id="PTHR21058">
    <property type="entry name" value="6,7-DIMETHYL-8-RIBITYLLUMAZINE SYNTHASE DMRL SYNTHASE LUMAZINE SYNTHASE"/>
    <property type="match status" value="1"/>
</dbReference>
<reference evidence="9" key="1">
    <citation type="submission" date="2017-09" db="EMBL/GenBank/DDBJ databases">
        <title>The Reconstruction of 2,631 Draft Metagenome-Assembled Genomes from the Global Oceans.</title>
        <authorList>
            <person name="Tully B.J."/>
            <person name="Graham E.D."/>
            <person name="Heidelberg J.F."/>
        </authorList>
    </citation>
    <scope>NUCLEOTIDE SEQUENCE [LARGE SCALE GENOMIC DNA]</scope>
</reference>
<dbReference type="InterPro" id="IPR034964">
    <property type="entry name" value="LS"/>
</dbReference>
<dbReference type="NCBIfam" id="TIGR00114">
    <property type="entry name" value="lumazine-synth"/>
    <property type="match status" value="1"/>
</dbReference>
<evidence type="ECO:0000256" key="4">
    <source>
        <dbReference type="ARBA" id="ARBA00022619"/>
    </source>
</evidence>
<feature type="binding site" evidence="7">
    <location>
        <position position="127"/>
    </location>
    <ligand>
        <name>(2S)-2-hydroxy-3-oxobutyl phosphate</name>
        <dbReference type="ChEBI" id="CHEBI:58830"/>
    </ligand>
</feature>
<comment type="similarity">
    <text evidence="2 7">Belongs to the DMRL synthase family.</text>
</comment>
<dbReference type="PANTHER" id="PTHR21058:SF0">
    <property type="entry name" value="6,7-DIMETHYL-8-RIBITYLLUMAZINE SYNTHASE"/>
    <property type="match status" value="1"/>
</dbReference>
<comment type="catalytic activity">
    <reaction evidence="6 7">
        <text>(2S)-2-hydroxy-3-oxobutyl phosphate + 5-amino-6-(D-ribitylamino)uracil = 6,7-dimethyl-8-(1-D-ribityl)lumazine + phosphate + 2 H2O + H(+)</text>
        <dbReference type="Rhea" id="RHEA:26152"/>
        <dbReference type="ChEBI" id="CHEBI:15377"/>
        <dbReference type="ChEBI" id="CHEBI:15378"/>
        <dbReference type="ChEBI" id="CHEBI:15934"/>
        <dbReference type="ChEBI" id="CHEBI:43474"/>
        <dbReference type="ChEBI" id="CHEBI:58201"/>
        <dbReference type="ChEBI" id="CHEBI:58830"/>
        <dbReference type="EC" id="2.5.1.78"/>
    </reaction>
</comment>
<keyword evidence="4 7" id="KW-0686">Riboflavin biosynthesis</keyword>
<dbReference type="GO" id="GO:0009231">
    <property type="term" value="P:riboflavin biosynthetic process"/>
    <property type="evidence" value="ECO:0007669"/>
    <property type="project" value="UniProtKB-UniRule"/>
</dbReference>
<dbReference type="InterPro" id="IPR002180">
    <property type="entry name" value="LS/RS"/>
</dbReference>
<dbReference type="Proteomes" id="UP000226525">
    <property type="component" value="Unassembled WGS sequence"/>
</dbReference>
<comment type="pathway">
    <text evidence="1 7">Cofactor biosynthesis; riboflavin biosynthesis; riboflavin from 2-hydroxy-3-oxobutyl phosphate and 5-amino-6-(D-ribitylamino)uracil: step 1/2.</text>
</comment>
<dbReference type="InterPro" id="IPR036467">
    <property type="entry name" value="LS/RS_sf"/>
</dbReference>
<dbReference type="HAMAP" id="MF_00178">
    <property type="entry name" value="Lumazine_synth"/>
    <property type="match status" value="1"/>
</dbReference>
<feature type="binding site" evidence="7">
    <location>
        <begin position="80"/>
        <end position="82"/>
    </location>
    <ligand>
        <name>5-amino-6-(D-ribitylamino)uracil</name>
        <dbReference type="ChEBI" id="CHEBI:15934"/>
    </ligand>
</feature>
<evidence type="ECO:0000256" key="3">
    <source>
        <dbReference type="ARBA" id="ARBA00012664"/>
    </source>
</evidence>
<feature type="binding site" evidence="7">
    <location>
        <begin position="85"/>
        <end position="86"/>
    </location>
    <ligand>
        <name>(2S)-2-hydroxy-3-oxobutyl phosphate</name>
        <dbReference type="ChEBI" id="CHEBI:58830"/>
    </ligand>
</feature>
<evidence type="ECO:0000256" key="1">
    <source>
        <dbReference type="ARBA" id="ARBA00004917"/>
    </source>
</evidence>
<dbReference type="SUPFAM" id="SSF52121">
    <property type="entry name" value="Lumazine synthase"/>
    <property type="match status" value="1"/>
</dbReference>
<evidence type="ECO:0000313" key="9">
    <source>
        <dbReference type="Proteomes" id="UP000226525"/>
    </source>
</evidence>
<dbReference type="GO" id="GO:0000906">
    <property type="term" value="F:6,7-dimethyl-8-ribityllumazine synthase activity"/>
    <property type="evidence" value="ECO:0007669"/>
    <property type="project" value="UniProtKB-UniRule"/>
</dbReference>
<evidence type="ECO:0000313" key="8">
    <source>
        <dbReference type="EMBL" id="MAH63520.1"/>
    </source>
</evidence>